<evidence type="ECO:0000256" key="4">
    <source>
        <dbReference type="ARBA" id="ARBA00022737"/>
    </source>
</evidence>
<dbReference type="InterPro" id="IPR052503">
    <property type="entry name" value="S100-fused_Epidermal_Struct"/>
</dbReference>
<dbReference type="GO" id="GO:0036457">
    <property type="term" value="C:keratohyalin granule"/>
    <property type="evidence" value="ECO:0007669"/>
    <property type="project" value="TreeGrafter"/>
</dbReference>
<dbReference type="RefSeq" id="XP_006861776.1">
    <property type="nucleotide sequence ID" value="XM_006861714.1"/>
</dbReference>
<dbReference type="CTD" id="2312"/>
<dbReference type="Proteomes" id="UP000504623">
    <property type="component" value="Unplaced"/>
</dbReference>
<keyword evidence="5" id="KW-0106">Calcium</keyword>
<gene>
    <name evidence="10" type="primary">FLG</name>
</gene>
<sequence>MSTLLDNIISIIDIFEHYSSKYMENDTLCEKELKELLETEFRPILKNPDDPDTVDVFMHILDIDHNKKVDFTEFSLMVFRLSQAYYDSTKRQKIETSDRKHTKHSHTEKNNQDGVKDVDSDEEKRRDTSHSKRHGRREEKSPIRTDRKKHGHTTKNKERSDGSSSSRHTEKKGKKQHHEKRGKSIRSSSIELEETRGEKRKNNNGRTMGGEDEYGYEEKGIESENCRHSSYVSSYAVMDQEASDSEGLSENSERKQLSHKSRKYEITPVQSRDRTKHSETHHKSDSTHGHSESNGRGRQGSAHGQSVDSSRHSRSHKEETDSHGQPRSSARGRHESPKGQSAERPRHSRSAHERSQSGATVGRHTGATAEQQLDIRKKRQKFNRTIGMNPSQLVDITFEAFNSREHKKSQAVTVFLKTTRGRDYEEDLAERA</sequence>
<comment type="similarity">
    <text evidence="6">Belongs to the S100-fused protein family.</text>
</comment>
<reference evidence="10" key="1">
    <citation type="submission" date="2025-08" db="UniProtKB">
        <authorList>
            <consortium name="RefSeq"/>
        </authorList>
    </citation>
    <scope>IDENTIFICATION</scope>
    <source>
        <tissue evidence="10">Spleen</tissue>
    </source>
</reference>
<keyword evidence="4" id="KW-0677">Repeat</keyword>
<name>A0A9B0TDE9_CHRAS</name>
<dbReference type="GO" id="GO:0005509">
    <property type="term" value="F:calcium ion binding"/>
    <property type="evidence" value="ECO:0007669"/>
    <property type="project" value="InterPro"/>
</dbReference>
<dbReference type="InterPro" id="IPR001751">
    <property type="entry name" value="S100/CaBP7/8-like_CS"/>
</dbReference>
<dbReference type="PROSITE" id="PS00303">
    <property type="entry name" value="S100_CABP"/>
    <property type="match status" value="1"/>
</dbReference>
<evidence type="ECO:0000313" key="10">
    <source>
        <dbReference type="RefSeq" id="XP_006861776.1"/>
    </source>
</evidence>
<dbReference type="OrthoDB" id="9909924at2759"/>
<evidence type="ECO:0000256" key="2">
    <source>
        <dbReference type="ARBA" id="ARBA00022553"/>
    </source>
</evidence>
<evidence type="ECO:0000256" key="1">
    <source>
        <dbReference type="ARBA" id="ARBA00004463"/>
    </source>
</evidence>
<dbReference type="GeneID" id="102837815"/>
<evidence type="ECO:0000313" key="9">
    <source>
        <dbReference type="Proteomes" id="UP000504623"/>
    </source>
</evidence>
<dbReference type="InterPro" id="IPR011992">
    <property type="entry name" value="EF-hand-dom_pair"/>
</dbReference>
<dbReference type="Pfam" id="PF01023">
    <property type="entry name" value="S_100"/>
    <property type="match status" value="1"/>
</dbReference>
<feature type="compositionally biased region" description="Basic and acidic residues" evidence="7">
    <location>
        <begin position="332"/>
        <end position="355"/>
    </location>
</feature>
<protein>
    <submittedName>
        <fullName evidence="10">Filaggrin</fullName>
    </submittedName>
</protein>
<feature type="compositionally biased region" description="Basic residues" evidence="7">
    <location>
        <begin position="169"/>
        <end position="184"/>
    </location>
</feature>
<dbReference type="PANTHER" id="PTHR22571:SF51">
    <property type="entry name" value="FILAGGRIN"/>
    <property type="match status" value="1"/>
</dbReference>
<dbReference type="SUPFAM" id="SSF47473">
    <property type="entry name" value="EF-hand"/>
    <property type="match status" value="1"/>
</dbReference>
<comment type="subcellular location">
    <subcellularLocation>
        <location evidence="1">Cytoplasmic granule</location>
    </subcellularLocation>
</comment>
<feature type="compositionally biased region" description="Basic and acidic residues" evidence="7">
    <location>
        <begin position="90"/>
        <end position="145"/>
    </location>
</feature>
<evidence type="ECO:0000256" key="3">
    <source>
        <dbReference type="ARBA" id="ARBA00022723"/>
    </source>
</evidence>
<dbReference type="PROSITE" id="PS50222">
    <property type="entry name" value="EF_HAND_2"/>
    <property type="match status" value="1"/>
</dbReference>
<dbReference type="InterPro" id="IPR018247">
    <property type="entry name" value="EF_Hand_1_Ca_BS"/>
</dbReference>
<dbReference type="GO" id="GO:0046914">
    <property type="term" value="F:transition metal ion binding"/>
    <property type="evidence" value="ECO:0007669"/>
    <property type="project" value="InterPro"/>
</dbReference>
<dbReference type="GO" id="GO:0001533">
    <property type="term" value="C:cornified envelope"/>
    <property type="evidence" value="ECO:0007669"/>
    <property type="project" value="TreeGrafter"/>
</dbReference>
<keyword evidence="9" id="KW-1185">Reference proteome</keyword>
<feature type="region of interest" description="Disordered" evidence="7">
    <location>
        <begin position="237"/>
        <end position="377"/>
    </location>
</feature>
<feature type="compositionally biased region" description="Basic and acidic residues" evidence="7">
    <location>
        <begin position="271"/>
        <end position="295"/>
    </location>
</feature>
<dbReference type="GO" id="GO:0061436">
    <property type="term" value="P:establishment of skin barrier"/>
    <property type="evidence" value="ECO:0007669"/>
    <property type="project" value="TreeGrafter"/>
</dbReference>
<dbReference type="CDD" id="cd00213">
    <property type="entry name" value="S-100"/>
    <property type="match status" value="1"/>
</dbReference>
<organism evidence="9 10">
    <name type="scientific">Chrysochloris asiatica</name>
    <name type="common">Cape golden mole</name>
    <dbReference type="NCBI Taxonomy" id="185453"/>
    <lineage>
        <taxon>Eukaryota</taxon>
        <taxon>Metazoa</taxon>
        <taxon>Chordata</taxon>
        <taxon>Craniata</taxon>
        <taxon>Vertebrata</taxon>
        <taxon>Euteleostomi</taxon>
        <taxon>Mammalia</taxon>
        <taxon>Eutheria</taxon>
        <taxon>Afrotheria</taxon>
        <taxon>Chrysochloridae</taxon>
        <taxon>Chrysochlorinae</taxon>
        <taxon>Chrysochloris</taxon>
    </lineage>
</organism>
<dbReference type="FunFam" id="1.10.238.10:FF:000133">
    <property type="entry name" value="Filaggrin"/>
    <property type="match status" value="1"/>
</dbReference>
<keyword evidence="2" id="KW-0597">Phosphoprotein</keyword>
<dbReference type="InterPro" id="IPR013787">
    <property type="entry name" value="S100_Ca-bd_sub"/>
</dbReference>
<dbReference type="SMART" id="SM01394">
    <property type="entry name" value="S_100"/>
    <property type="match status" value="1"/>
</dbReference>
<accession>A0A9B0TDE9</accession>
<evidence type="ECO:0000256" key="6">
    <source>
        <dbReference type="ARBA" id="ARBA00038258"/>
    </source>
</evidence>
<dbReference type="Gene3D" id="1.10.238.10">
    <property type="entry name" value="EF-hand"/>
    <property type="match status" value="1"/>
</dbReference>
<feature type="compositionally biased region" description="Basic and acidic residues" evidence="7">
    <location>
        <begin position="216"/>
        <end position="225"/>
    </location>
</feature>
<evidence type="ECO:0000259" key="8">
    <source>
        <dbReference type="PROSITE" id="PS50222"/>
    </source>
</evidence>
<dbReference type="PANTHER" id="PTHR22571">
    <property type="entry name" value="FILAGGRIN-RELATED"/>
    <property type="match status" value="1"/>
</dbReference>
<dbReference type="InterPro" id="IPR034325">
    <property type="entry name" value="S-100_dom"/>
</dbReference>
<dbReference type="InterPro" id="IPR002048">
    <property type="entry name" value="EF_hand_dom"/>
</dbReference>
<evidence type="ECO:0000256" key="5">
    <source>
        <dbReference type="ARBA" id="ARBA00022837"/>
    </source>
</evidence>
<feature type="domain" description="EF-hand" evidence="8">
    <location>
        <begin position="49"/>
        <end position="84"/>
    </location>
</feature>
<evidence type="ECO:0000256" key="7">
    <source>
        <dbReference type="SAM" id="MobiDB-lite"/>
    </source>
</evidence>
<proteinExistence type="inferred from homology"/>
<keyword evidence="3" id="KW-0479">Metal-binding</keyword>
<feature type="region of interest" description="Disordered" evidence="7">
    <location>
        <begin position="90"/>
        <end position="225"/>
    </location>
</feature>
<dbReference type="PROSITE" id="PS00018">
    <property type="entry name" value="EF_HAND_1"/>
    <property type="match status" value="1"/>
</dbReference>
<feature type="compositionally biased region" description="Polar residues" evidence="7">
    <location>
        <begin position="296"/>
        <end position="308"/>
    </location>
</feature>
<dbReference type="AlphaFoldDB" id="A0A9B0TDE9"/>